<keyword evidence="15" id="KW-1185">Reference proteome</keyword>
<evidence type="ECO:0000256" key="3">
    <source>
        <dbReference type="ARBA" id="ARBA00022448"/>
    </source>
</evidence>
<keyword evidence="4 12" id="KW-0894">Sodium channel</keyword>
<sequence length="382" mass="44066">MLSPRKLHHPTSSRLLFRWLNPRQPAVDSTSSRKIMSKKVASHHEERGRAAEIQFECERDTAVGVRPVTVRFLSRFSGHMDTSGSPSFPAVTICRRSPLLLNLTGDSEAFLEFIKLNRELKILLEKLSREEGVSKLSTGNLSSSLDDTECGKDANGMKMTCIKPFAEMPFNLTDMLDEGPISSPENLLNYFYSLDGSLPKLIRDAFVDIKQSVRYCSFNEELCEDKEEKFRWSLSSVQMGRENALLMDLITWMRREKNKSNETELRNKAYCHHLEENITVVNVYYENVAVEKIVENQLYPWTSFIGMLGGMLGLYTGLSFVSILEMLEWILDLILYGWRKPRKENMGPRRRGKTTKKERESRERRLYVLALLGEMITSQIQR</sequence>
<dbReference type="Pfam" id="PF00858">
    <property type="entry name" value="ASC"/>
    <property type="match status" value="1"/>
</dbReference>
<evidence type="ECO:0000256" key="5">
    <source>
        <dbReference type="ARBA" id="ARBA00022692"/>
    </source>
</evidence>
<evidence type="ECO:0000256" key="9">
    <source>
        <dbReference type="ARBA" id="ARBA00023136"/>
    </source>
</evidence>
<evidence type="ECO:0000256" key="12">
    <source>
        <dbReference type="RuleBase" id="RU000679"/>
    </source>
</evidence>
<dbReference type="EMBL" id="LR900318">
    <property type="protein sequence ID" value="CAD7245193.1"/>
    <property type="molecule type" value="Genomic_DNA"/>
</dbReference>
<proteinExistence type="inferred from homology"/>
<protein>
    <submittedName>
        <fullName evidence="14">Uncharacterized protein</fullName>
    </submittedName>
</protein>
<dbReference type="AlphaFoldDB" id="A0A7R8XFB0"/>
<comment type="similarity">
    <text evidence="2 12">Belongs to the amiloride-sensitive sodium channel (TC 1.A.6) family.</text>
</comment>
<gene>
    <name evidence="14" type="ORF">DSTB1V02_LOCUS5068</name>
</gene>
<dbReference type="OrthoDB" id="5874059at2759"/>
<evidence type="ECO:0000256" key="11">
    <source>
        <dbReference type="ARBA" id="ARBA00023303"/>
    </source>
</evidence>
<keyword evidence="9 13" id="KW-0472">Membrane</keyword>
<evidence type="ECO:0000256" key="7">
    <source>
        <dbReference type="ARBA" id="ARBA00023053"/>
    </source>
</evidence>
<evidence type="ECO:0000256" key="4">
    <source>
        <dbReference type="ARBA" id="ARBA00022461"/>
    </source>
</evidence>
<feature type="transmembrane region" description="Helical" evidence="13">
    <location>
        <begin position="312"/>
        <end position="336"/>
    </location>
</feature>
<dbReference type="EMBL" id="CAJPEV010000801">
    <property type="protein sequence ID" value="CAG0888636.1"/>
    <property type="molecule type" value="Genomic_DNA"/>
</dbReference>
<dbReference type="InterPro" id="IPR001873">
    <property type="entry name" value="ENaC"/>
</dbReference>
<keyword evidence="7" id="KW-0915">Sodium</keyword>
<organism evidence="14">
    <name type="scientific">Darwinula stevensoni</name>
    <dbReference type="NCBI Taxonomy" id="69355"/>
    <lineage>
        <taxon>Eukaryota</taxon>
        <taxon>Metazoa</taxon>
        <taxon>Ecdysozoa</taxon>
        <taxon>Arthropoda</taxon>
        <taxon>Crustacea</taxon>
        <taxon>Oligostraca</taxon>
        <taxon>Ostracoda</taxon>
        <taxon>Podocopa</taxon>
        <taxon>Podocopida</taxon>
        <taxon>Darwinulocopina</taxon>
        <taxon>Darwinuloidea</taxon>
        <taxon>Darwinulidae</taxon>
        <taxon>Darwinula</taxon>
    </lineage>
</organism>
<keyword evidence="8 12" id="KW-0406">Ion transport</keyword>
<keyword evidence="6 13" id="KW-1133">Transmembrane helix</keyword>
<keyword evidence="3 12" id="KW-0813">Transport</keyword>
<keyword evidence="11 12" id="KW-0407">Ion channel</keyword>
<evidence type="ECO:0000313" key="14">
    <source>
        <dbReference type="EMBL" id="CAD7245193.1"/>
    </source>
</evidence>
<dbReference type="GO" id="GO:0005886">
    <property type="term" value="C:plasma membrane"/>
    <property type="evidence" value="ECO:0007669"/>
    <property type="project" value="TreeGrafter"/>
</dbReference>
<name>A0A7R8XFB0_9CRUS</name>
<evidence type="ECO:0000256" key="10">
    <source>
        <dbReference type="ARBA" id="ARBA00023201"/>
    </source>
</evidence>
<evidence type="ECO:0000256" key="2">
    <source>
        <dbReference type="ARBA" id="ARBA00007193"/>
    </source>
</evidence>
<reference evidence="14" key="1">
    <citation type="submission" date="2020-11" db="EMBL/GenBank/DDBJ databases">
        <authorList>
            <person name="Tran Van P."/>
        </authorList>
    </citation>
    <scope>NUCLEOTIDE SEQUENCE</scope>
</reference>
<keyword evidence="5 12" id="KW-0812">Transmembrane</keyword>
<evidence type="ECO:0000256" key="8">
    <source>
        <dbReference type="ARBA" id="ARBA00023065"/>
    </source>
</evidence>
<evidence type="ECO:0000313" key="15">
    <source>
        <dbReference type="Proteomes" id="UP000677054"/>
    </source>
</evidence>
<dbReference type="PANTHER" id="PTHR11690">
    <property type="entry name" value="AMILORIDE-SENSITIVE SODIUM CHANNEL-RELATED"/>
    <property type="match status" value="1"/>
</dbReference>
<evidence type="ECO:0000256" key="1">
    <source>
        <dbReference type="ARBA" id="ARBA00004141"/>
    </source>
</evidence>
<dbReference type="Proteomes" id="UP000677054">
    <property type="component" value="Unassembled WGS sequence"/>
</dbReference>
<dbReference type="Gene3D" id="1.10.287.770">
    <property type="entry name" value="YojJ-like"/>
    <property type="match status" value="1"/>
</dbReference>
<comment type="subcellular location">
    <subcellularLocation>
        <location evidence="1">Membrane</location>
        <topology evidence="1">Multi-pass membrane protein</topology>
    </subcellularLocation>
</comment>
<dbReference type="PANTHER" id="PTHR11690:SF248">
    <property type="entry name" value="PICKPOCKET 17, ISOFORM A"/>
    <property type="match status" value="1"/>
</dbReference>
<evidence type="ECO:0000256" key="13">
    <source>
        <dbReference type="SAM" id="Phobius"/>
    </source>
</evidence>
<accession>A0A7R8XFB0</accession>
<evidence type="ECO:0000256" key="6">
    <source>
        <dbReference type="ARBA" id="ARBA00022989"/>
    </source>
</evidence>
<keyword evidence="10 12" id="KW-0739">Sodium transport</keyword>
<dbReference type="GO" id="GO:0015280">
    <property type="term" value="F:ligand-gated sodium channel activity"/>
    <property type="evidence" value="ECO:0007669"/>
    <property type="project" value="TreeGrafter"/>
</dbReference>